<evidence type="ECO:0000256" key="6">
    <source>
        <dbReference type="ARBA" id="ARBA00023242"/>
    </source>
</evidence>
<dbReference type="InterPro" id="IPR009244">
    <property type="entry name" value="Mediatior_Med7"/>
</dbReference>
<reference evidence="8" key="1">
    <citation type="submission" date="2020-12" db="EMBL/GenBank/DDBJ databases">
        <title>Metabolic potential, ecology and presence of endohyphal bacteria is reflected in genomic diversity of Mucoromycotina.</title>
        <authorList>
            <person name="Muszewska A."/>
            <person name="Okrasinska A."/>
            <person name="Steczkiewicz K."/>
            <person name="Drgas O."/>
            <person name="Orlowska M."/>
            <person name="Perlinska-Lenart U."/>
            <person name="Aleksandrzak-Piekarczyk T."/>
            <person name="Szatraj K."/>
            <person name="Zielenkiewicz U."/>
            <person name="Pilsyk S."/>
            <person name="Malc E."/>
            <person name="Mieczkowski P."/>
            <person name="Kruszewska J.S."/>
            <person name="Biernat P."/>
            <person name="Pawlowska J."/>
        </authorList>
    </citation>
    <scope>NUCLEOTIDE SEQUENCE</scope>
    <source>
        <strain evidence="8">WA0000067209</strain>
    </source>
</reference>
<dbReference type="Proteomes" id="UP000654370">
    <property type="component" value="Unassembled WGS sequence"/>
</dbReference>
<sequence>MTEQAKAGSAWPEPPTFYQRYTTENLEQAKLLKHGRSSSPDVGLDFPIELLEPPPPIEGSYVVFDQHWQTEDKLLSLEEMNVKQLYPTGKIDRVYELKKLLRSLMAQFLSLLDILVQEPDKFGGRIEDISNILINIHHILNEYRPHQARETLRLMMETQLKKKTLATAELKRFALILAEGILQALKTEVKVESESDTLQEAIEDISMDEATPAIENLSTEHHQVSYMSKKLLELVDSIQ</sequence>
<comment type="similarity">
    <text evidence="2 7">Belongs to the Mediator complex subunit 7 family.</text>
</comment>
<name>A0A8H7PIV5_MORIS</name>
<organism evidence="8 9">
    <name type="scientific">Mortierella isabellina</name>
    <name type="common">Filamentous fungus</name>
    <name type="synonym">Umbelopsis isabellina</name>
    <dbReference type="NCBI Taxonomy" id="91625"/>
    <lineage>
        <taxon>Eukaryota</taxon>
        <taxon>Fungi</taxon>
        <taxon>Fungi incertae sedis</taxon>
        <taxon>Mucoromycota</taxon>
        <taxon>Mucoromycotina</taxon>
        <taxon>Umbelopsidomycetes</taxon>
        <taxon>Umbelopsidales</taxon>
        <taxon>Umbelopsidaceae</taxon>
        <taxon>Umbelopsis</taxon>
    </lineage>
</organism>
<dbReference type="InterPro" id="IPR037212">
    <property type="entry name" value="Med7/Med21-like"/>
</dbReference>
<comment type="subunit">
    <text evidence="7">Component of the Mediator complex.</text>
</comment>
<keyword evidence="4 7" id="KW-0805">Transcription regulation</keyword>
<keyword evidence="6 7" id="KW-0539">Nucleus</keyword>
<dbReference type="InterPro" id="IPR044888">
    <property type="entry name" value="Mediatior_Med7_sf"/>
</dbReference>
<keyword evidence="5 7" id="KW-0804">Transcription</keyword>
<evidence type="ECO:0000313" key="9">
    <source>
        <dbReference type="Proteomes" id="UP000654370"/>
    </source>
</evidence>
<keyword evidence="7" id="KW-0010">Activator</keyword>
<keyword evidence="9" id="KW-1185">Reference proteome</keyword>
<evidence type="ECO:0000256" key="4">
    <source>
        <dbReference type="ARBA" id="ARBA00023015"/>
    </source>
</evidence>
<dbReference type="OrthoDB" id="10253553at2759"/>
<dbReference type="GO" id="GO:0016592">
    <property type="term" value="C:mediator complex"/>
    <property type="evidence" value="ECO:0007669"/>
    <property type="project" value="InterPro"/>
</dbReference>
<dbReference type="Gene3D" id="6.10.140.200">
    <property type="match status" value="1"/>
</dbReference>
<evidence type="ECO:0000256" key="1">
    <source>
        <dbReference type="ARBA" id="ARBA00004123"/>
    </source>
</evidence>
<evidence type="ECO:0000256" key="5">
    <source>
        <dbReference type="ARBA" id="ARBA00023163"/>
    </source>
</evidence>
<protein>
    <recommendedName>
        <fullName evidence="3 7">Mediator of RNA polymerase II transcription subunit 7</fullName>
    </recommendedName>
</protein>
<comment type="caution">
    <text evidence="8">The sequence shown here is derived from an EMBL/GenBank/DDBJ whole genome shotgun (WGS) entry which is preliminary data.</text>
</comment>
<dbReference type="Gene3D" id="6.10.140.1520">
    <property type="match status" value="1"/>
</dbReference>
<gene>
    <name evidence="8" type="ORF">INT43_005946</name>
</gene>
<comment type="function">
    <text evidence="7">Component of the Mediator complex, a coactivator involved in the regulated transcription of nearly all RNA polymerase II-dependent genes. Mediator functions as a bridge to convey information from gene-specific regulatory proteins to the basal RNA polymerase II transcription machinery.</text>
</comment>
<evidence type="ECO:0000313" key="8">
    <source>
        <dbReference type="EMBL" id="KAG2174884.1"/>
    </source>
</evidence>
<dbReference type="Pfam" id="PF05983">
    <property type="entry name" value="Med7"/>
    <property type="match status" value="1"/>
</dbReference>
<evidence type="ECO:0000256" key="2">
    <source>
        <dbReference type="ARBA" id="ARBA00009994"/>
    </source>
</evidence>
<dbReference type="PANTHER" id="PTHR21428:SF11">
    <property type="entry name" value="MEDIATOR OF RNA POLYMERASE II TRANSCRIPTION SUBUNIT 7"/>
    <property type="match status" value="1"/>
</dbReference>
<comment type="subcellular location">
    <subcellularLocation>
        <location evidence="1 7">Nucleus</location>
    </subcellularLocation>
</comment>
<dbReference type="EMBL" id="JAEPQZ010000012">
    <property type="protein sequence ID" value="KAG2174884.1"/>
    <property type="molecule type" value="Genomic_DNA"/>
</dbReference>
<evidence type="ECO:0000256" key="7">
    <source>
        <dbReference type="RuleBase" id="RU364060"/>
    </source>
</evidence>
<dbReference type="AlphaFoldDB" id="A0A8H7PIV5"/>
<proteinExistence type="inferred from homology"/>
<dbReference type="GO" id="GO:0070847">
    <property type="term" value="C:core mediator complex"/>
    <property type="evidence" value="ECO:0007669"/>
    <property type="project" value="TreeGrafter"/>
</dbReference>
<evidence type="ECO:0000256" key="3">
    <source>
        <dbReference type="ARBA" id="ARBA00020631"/>
    </source>
</evidence>
<dbReference type="GO" id="GO:0006357">
    <property type="term" value="P:regulation of transcription by RNA polymerase II"/>
    <property type="evidence" value="ECO:0007669"/>
    <property type="project" value="InterPro"/>
</dbReference>
<dbReference type="PANTHER" id="PTHR21428">
    <property type="entry name" value="MEDIATOR OF RNA POLYMERASE II TRANSCRIPTION SUBUNIT 7"/>
    <property type="match status" value="1"/>
</dbReference>
<dbReference type="SUPFAM" id="SSF140718">
    <property type="entry name" value="Mediator hinge subcomplex-like"/>
    <property type="match status" value="1"/>
</dbReference>
<dbReference type="GO" id="GO:0003712">
    <property type="term" value="F:transcription coregulator activity"/>
    <property type="evidence" value="ECO:0007669"/>
    <property type="project" value="InterPro"/>
</dbReference>
<accession>A0A8H7PIV5</accession>